<organism evidence="1">
    <name type="scientific">marine sediment metagenome</name>
    <dbReference type="NCBI Taxonomy" id="412755"/>
    <lineage>
        <taxon>unclassified sequences</taxon>
        <taxon>metagenomes</taxon>
        <taxon>ecological metagenomes</taxon>
    </lineage>
</organism>
<sequence length="43" mass="5051">MTKKNQLVRDVDVDLWNWFVGYCKQKGKNVGEVVESLIIKIKK</sequence>
<dbReference type="EMBL" id="LAZR01018973">
    <property type="protein sequence ID" value="KKL94254.1"/>
    <property type="molecule type" value="Genomic_DNA"/>
</dbReference>
<gene>
    <name evidence="1" type="ORF">LCGC14_1866510</name>
</gene>
<comment type="caution">
    <text evidence="1">The sequence shown here is derived from an EMBL/GenBank/DDBJ whole genome shotgun (WGS) entry which is preliminary data.</text>
</comment>
<dbReference type="AlphaFoldDB" id="A0A0F9G683"/>
<protein>
    <submittedName>
        <fullName evidence="1">Uncharacterized protein</fullName>
    </submittedName>
</protein>
<reference evidence="1" key="1">
    <citation type="journal article" date="2015" name="Nature">
        <title>Complex archaea that bridge the gap between prokaryotes and eukaryotes.</title>
        <authorList>
            <person name="Spang A."/>
            <person name="Saw J.H."/>
            <person name="Jorgensen S.L."/>
            <person name="Zaremba-Niedzwiedzka K."/>
            <person name="Martijn J."/>
            <person name="Lind A.E."/>
            <person name="van Eijk R."/>
            <person name="Schleper C."/>
            <person name="Guy L."/>
            <person name="Ettema T.J."/>
        </authorList>
    </citation>
    <scope>NUCLEOTIDE SEQUENCE</scope>
</reference>
<accession>A0A0F9G683</accession>
<proteinExistence type="predicted"/>
<evidence type="ECO:0000313" key="1">
    <source>
        <dbReference type="EMBL" id="KKL94254.1"/>
    </source>
</evidence>
<name>A0A0F9G683_9ZZZZ</name>